<evidence type="ECO:0000313" key="3">
    <source>
        <dbReference type="EMBL" id="RJT78339.1"/>
    </source>
</evidence>
<dbReference type="Pfam" id="PF26205">
    <property type="entry name" value="SH3_actinomycetes"/>
    <property type="match status" value="1"/>
</dbReference>
<accession>A0A3A5MC24</accession>
<dbReference type="SUPFAM" id="SSF158791">
    <property type="entry name" value="MgtE N-terminal domain-like"/>
    <property type="match status" value="1"/>
</dbReference>
<sequence>MTTNPTRVFVARLLGLDVFDPLGDRLGRLRDAVVLDRGPTKHPQAIGLVVEVPGKKRVFVPMTRITSMDPSQIICTGLVNLRRFEQRGAEMLVVAELFDRRLTLRDGSGSAVVEDIAMERNRAGDWHVSQLFVRRGGSTSPLRGLRRGGERLIIDWLDAFHGTTDEPQGATQFVAQHDDLKPADFADALHEMNDKRRIEVAGELQDDRLADVLQELPDDDQVQILQSLTRERAADVLEEMDPDDAADLLNELPEAQKEELLQLMEPDDAEDVRRLLEYEEDTAGSLMTTVPVILPPEATVAEALAHVRREELTPALASSIFVCRPPLETPTGRYLGVVHIQQLLRYPPPEPLGNIIDTDLEAVGDQANVSEVSRILATYNLNSLPVVNADGRLVGAVTVDDVLDHLLPDDWRAQDDTSVPKRGDRRG</sequence>
<dbReference type="OrthoDB" id="9764830at2"/>
<dbReference type="AlphaFoldDB" id="A0A3A5MC24"/>
<dbReference type="Gene3D" id="1.25.60.10">
    <property type="entry name" value="MgtE N-terminal domain-like"/>
    <property type="match status" value="1"/>
</dbReference>
<dbReference type="InterPro" id="IPR058838">
    <property type="entry name" value="SH3_actinomycetes"/>
</dbReference>
<feature type="domain" description="CBS" evidence="2">
    <location>
        <begin position="356"/>
        <end position="414"/>
    </location>
</feature>
<dbReference type="PROSITE" id="PS51371">
    <property type="entry name" value="CBS"/>
    <property type="match status" value="2"/>
</dbReference>
<dbReference type="Pfam" id="PF03448">
    <property type="entry name" value="MgtE_N"/>
    <property type="match status" value="1"/>
</dbReference>
<dbReference type="PANTHER" id="PTHR43773">
    <property type="entry name" value="MAGNESIUM TRANSPORTER MGTE"/>
    <property type="match status" value="1"/>
</dbReference>
<dbReference type="Pfam" id="PF00571">
    <property type="entry name" value="CBS"/>
    <property type="match status" value="2"/>
</dbReference>
<feature type="domain" description="CBS" evidence="2">
    <location>
        <begin position="287"/>
        <end position="355"/>
    </location>
</feature>
<organism evidence="3 4">
    <name type="scientific">Arthrobacter cheniae</name>
    <dbReference type="NCBI Taxonomy" id="1258888"/>
    <lineage>
        <taxon>Bacteria</taxon>
        <taxon>Bacillati</taxon>
        <taxon>Actinomycetota</taxon>
        <taxon>Actinomycetes</taxon>
        <taxon>Micrococcales</taxon>
        <taxon>Micrococcaceae</taxon>
        <taxon>Arthrobacter</taxon>
    </lineage>
</organism>
<dbReference type="InterPro" id="IPR046342">
    <property type="entry name" value="CBS_dom_sf"/>
</dbReference>
<evidence type="ECO:0000256" key="1">
    <source>
        <dbReference type="PROSITE-ProRule" id="PRU00703"/>
    </source>
</evidence>
<dbReference type="SMART" id="SM00924">
    <property type="entry name" value="MgtE_N"/>
    <property type="match status" value="1"/>
</dbReference>
<dbReference type="EMBL" id="QZVT01000006">
    <property type="protein sequence ID" value="RJT78339.1"/>
    <property type="molecule type" value="Genomic_DNA"/>
</dbReference>
<protein>
    <submittedName>
        <fullName evidence="3">Magnesium transporter</fullName>
    </submittedName>
</protein>
<dbReference type="Proteomes" id="UP000272560">
    <property type="component" value="Unassembled WGS sequence"/>
</dbReference>
<evidence type="ECO:0000259" key="2">
    <source>
        <dbReference type="PROSITE" id="PS51371"/>
    </source>
</evidence>
<dbReference type="InterPro" id="IPR006668">
    <property type="entry name" value="Mg_transptr_MgtE_intracell_dom"/>
</dbReference>
<dbReference type="SMART" id="SM00116">
    <property type="entry name" value="CBS"/>
    <property type="match status" value="1"/>
</dbReference>
<dbReference type="GO" id="GO:0015095">
    <property type="term" value="F:magnesium ion transmembrane transporter activity"/>
    <property type="evidence" value="ECO:0007669"/>
    <property type="project" value="InterPro"/>
</dbReference>
<dbReference type="GO" id="GO:0016020">
    <property type="term" value="C:membrane"/>
    <property type="evidence" value="ECO:0007669"/>
    <property type="project" value="InterPro"/>
</dbReference>
<evidence type="ECO:0000313" key="4">
    <source>
        <dbReference type="Proteomes" id="UP000272560"/>
    </source>
</evidence>
<dbReference type="PANTHER" id="PTHR43773:SF1">
    <property type="entry name" value="MAGNESIUM TRANSPORTER MGTE"/>
    <property type="match status" value="1"/>
</dbReference>
<dbReference type="SUPFAM" id="SSF54631">
    <property type="entry name" value="CBS-domain pair"/>
    <property type="match status" value="1"/>
</dbReference>
<comment type="caution">
    <text evidence="3">The sequence shown here is derived from an EMBL/GenBank/DDBJ whole genome shotgun (WGS) entry which is preliminary data.</text>
</comment>
<dbReference type="InterPro" id="IPR006669">
    <property type="entry name" value="MgtE_transporter"/>
</dbReference>
<keyword evidence="1" id="KW-0129">CBS domain</keyword>
<reference evidence="3 4" key="1">
    <citation type="submission" date="2018-09" db="EMBL/GenBank/DDBJ databases">
        <title>Novel species of Arthrobacter.</title>
        <authorList>
            <person name="Liu Q."/>
            <person name="Xin Y.-H."/>
        </authorList>
    </citation>
    <scope>NUCLEOTIDE SEQUENCE [LARGE SCALE GENOMIC DNA]</scope>
    <source>
        <strain evidence="3 4">Hz2</strain>
    </source>
</reference>
<dbReference type="RefSeq" id="WP_120149384.1">
    <property type="nucleotide sequence ID" value="NZ_QZVT01000006.1"/>
</dbReference>
<dbReference type="CDD" id="cd04606">
    <property type="entry name" value="CBS_pair_Mg_transporter"/>
    <property type="match status" value="1"/>
</dbReference>
<gene>
    <name evidence="3" type="ORF">D6T63_12535</name>
</gene>
<keyword evidence="4" id="KW-1185">Reference proteome</keyword>
<dbReference type="Gene3D" id="3.10.580.10">
    <property type="entry name" value="CBS-domain"/>
    <property type="match status" value="1"/>
</dbReference>
<name>A0A3A5MC24_9MICC</name>
<proteinExistence type="predicted"/>
<dbReference type="InterPro" id="IPR000644">
    <property type="entry name" value="CBS_dom"/>
</dbReference>
<dbReference type="InterPro" id="IPR038076">
    <property type="entry name" value="MgtE_N_sf"/>
</dbReference>